<feature type="compositionally biased region" description="Basic residues" evidence="1">
    <location>
        <begin position="265"/>
        <end position="274"/>
    </location>
</feature>
<feature type="compositionally biased region" description="Acidic residues" evidence="1">
    <location>
        <begin position="244"/>
        <end position="258"/>
    </location>
</feature>
<dbReference type="STRING" id="5098.A0A507QM01"/>
<feature type="region of interest" description="Disordered" evidence="1">
    <location>
        <begin position="1577"/>
        <end position="1958"/>
    </location>
</feature>
<organism evidence="2 3">
    <name type="scientific">Monascus purpureus</name>
    <name type="common">Red mold</name>
    <name type="synonym">Monascus anka</name>
    <dbReference type="NCBI Taxonomy" id="5098"/>
    <lineage>
        <taxon>Eukaryota</taxon>
        <taxon>Fungi</taxon>
        <taxon>Dikarya</taxon>
        <taxon>Ascomycota</taxon>
        <taxon>Pezizomycotina</taxon>
        <taxon>Eurotiomycetes</taxon>
        <taxon>Eurotiomycetidae</taxon>
        <taxon>Eurotiales</taxon>
        <taxon>Aspergillaceae</taxon>
        <taxon>Monascus</taxon>
    </lineage>
</organism>
<feature type="compositionally biased region" description="Acidic residues" evidence="1">
    <location>
        <begin position="904"/>
        <end position="914"/>
    </location>
</feature>
<feature type="compositionally biased region" description="Acidic residues" evidence="1">
    <location>
        <begin position="733"/>
        <end position="748"/>
    </location>
</feature>
<feature type="compositionally biased region" description="Basic and acidic residues" evidence="1">
    <location>
        <begin position="889"/>
        <end position="903"/>
    </location>
</feature>
<feature type="compositionally biased region" description="Basic residues" evidence="1">
    <location>
        <begin position="1001"/>
        <end position="1013"/>
    </location>
</feature>
<name>A0A507QM01_MONPU</name>
<proteinExistence type="predicted"/>
<feature type="compositionally biased region" description="Basic and acidic residues" evidence="1">
    <location>
        <begin position="1489"/>
        <end position="1509"/>
    </location>
</feature>
<feature type="compositionally biased region" description="Basic and acidic residues" evidence="1">
    <location>
        <begin position="1112"/>
        <end position="1162"/>
    </location>
</feature>
<feature type="region of interest" description="Disordered" evidence="1">
    <location>
        <begin position="113"/>
        <end position="140"/>
    </location>
</feature>
<feature type="compositionally biased region" description="Basic and acidic residues" evidence="1">
    <location>
        <begin position="282"/>
        <end position="306"/>
    </location>
</feature>
<protein>
    <submittedName>
        <fullName evidence="2">Uncharacterized protein</fullName>
    </submittedName>
</protein>
<feature type="compositionally biased region" description="Pro residues" evidence="1">
    <location>
        <begin position="571"/>
        <end position="589"/>
    </location>
</feature>
<feature type="compositionally biased region" description="Low complexity" evidence="1">
    <location>
        <begin position="457"/>
        <end position="466"/>
    </location>
</feature>
<feature type="region of interest" description="Disordered" evidence="1">
    <location>
        <begin position="415"/>
        <end position="922"/>
    </location>
</feature>
<feature type="compositionally biased region" description="Basic and acidic residues" evidence="1">
    <location>
        <begin position="1796"/>
        <end position="1829"/>
    </location>
</feature>
<feature type="compositionally biased region" description="Gly residues" evidence="1">
    <location>
        <begin position="217"/>
        <end position="243"/>
    </location>
</feature>
<feature type="compositionally biased region" description="Pro residues" evidence="1">
    <location>
        <begin position="1233"/>
        <end position="1245"/>
    </location>
</feature>
<feature type="compositionally biased region" description="Low complexity" evidence="1">
    <location>
        <begin position="191"/>
        <end position="203"/>
    </location>
</feature>
<gene>
    <name evidence="2" type="ORF">MPDQ_002934</name>
</gene>
<feature type="compositionally biased region" description="Basic and acidic residues" evidence="1">
    <location>
        <begin position="1604"/>
        <end position="1633"/>
    </location>
</feature>
<dbReference type="PANTHER" id="PTHR37538">
    <property type="entry name" value="BTB DOMAIN-CONTAINING PROTEIN"/>
    <property type="match status" value="1"/>
</dbReference>
<feature type="region of interest" description="Disordered" evidence="1">
    <location>
        <begin position="947"/>
        <end position="1517"/>
    </location>
</feature>
<feature type="compositionally biased region" description="Basic and acidic residues" evidence="1">
    <location>
        <begin position="1351"/>
        <end position="1386"/>
    </location>
</feature>
<keyword evidence="3" id="KW-1185">Reference proteome</keyword>
<feature type="compositionally biased region" description="Basic residues" evidence="1">
    <location>
        <begin position="1671"/>
        <end position="1680"/>
    </location>
</feature>
<feature type="compositionally biased region" description="Low complexity" evidence="1">
    <location>
        <begin position="1873"/>
        <end position="1891"/>
    </location>
</feature>
<dbReference type="EMBL" id="VIFY01000198">
    <property type="protein sequence ID" value="TQB68671.1"/>
    <property type="molecule type" value="Genomic_DNA"/>
</dbReference>
<evidence type="ECO:0000313" key="2">
    <source>
        <dbReference type="EMBL" id="TQB68671.1"/>
    </source>
</evidence>
<comment type="caution">
    <text evidence="2">The sequence shown here is derived from an EMBL/GenBank/DDBJ whole genome shotgun (WGS) entry which is preliminary data.</text>
</comment>
<dbReference type="Proteomes" id="UP000319663">
    <property type="component" value="Unassembled WGS sequence"/>
</dbReference>
<feature type="compositionally biased region" description="Basic and acidic residues" evidence="1">
    <location>
        <begin position="1728"/>
        <end position="1785"/>
    </location>
</feature>
<feature type="compositionally biased region" description="Basic and acidic residues" evidence="1">
    <location>
        <begin position="627"/>
        <end position="639"/>
    </location>
</feature>
<feature type="compositionally biased region" description="Acidic residues" evidence="1">
    <location>
        <begin position="1187"/>
        <end position="1196"/>
    </location>
</feature>
<feature type="compositionally biased region" description="Pro residues" evidence="1">
    <location>
        <begin position="961"/>
        <end position="973"/>
    </location>
</feature>
<accession>A0A507QM01</accession>
<feature type="compositionally biased region" description="Basic and acidic residues" evidence="1">
    <location>
        <begin position="510"/>
        <end position="537"/>
    </location>
</feature>
<feature type="compositionally biased region" description="Basic and acidic residues" evidence="1">
    <location>
        <begin position="773"/>
        <end position="802"/>
    </location>
</feature>
<evidence type="ECO:0000256" key="1">
    <source>
        <dbReference type="SAM" id="MobiDB-lite"/>
    </source>
</evidence>
<feature type="compositionally biased region" description="Basic residues" evidence="1">
    <location>
        <begin position="1214"/>
        <end position="1223"/>
    </location>
</feature>
<feature type="compositionally biased region" description="Low complexity" evidence="1">
    <location>
        <begin position="817"/>
        <end position="827"/>
    </location>
</feature>
<feature type="compositionally biased region" description="Low complexity" evidence="1">
    <location>
        <begin position="348"/>
        <end position="367"/>
    </location>
</feature>
<feature type="compositionally biased region" description="Basic residues" evidence="1">
    <location>
        <begin position="851"/>
        <end position="863"/>
    </location>
</feature>
<reference evidence="2 3" key="1">
    <citation type="submission" date="2019-06" db="EMBL/GenBank/DDBJ databases">
        <title>Wine fermentation using esterase from Monascus purpureus.</title>
        <authorList>
            <person name="Geng C."/>
            <person name="Zhang Y."/>
        </authorList>
    </citation>
    <scope>NUCLEOTIDE SEQUENCE [LARGE SCALE GENOMIC DNA]</scope>
    <source>
        <strain evidence="2">HQ1</strain>
    </source>
</reference>
<feature type="compositionally biased region" description="Basic and acidic residues" evidence="1">
    <location>
        <begin position="1682"/>
        <end position="1699"/>
    </location>
</feature>
<feature type="compositionally biased region" description="Basic residues" evidence="1">
    <location>
        <begin position="1899"/>
        <end position="1910"/>
    </location>
</feature>
<feature type="region of interest" description="Disordered" evidence="1">
    <location>
        <begin position="180"/>
        <end position="403"/>
    </location>
</feature>
<feature type="compositionally biased region" description="Basic and acidic residues" evidence="1">
    <location>
        <begin position="1014"/>
        <end position="1025"/>
    </location>
</feature>
<sequence>MEVMRFISSDGFARLLHDRSAFARTLHTRDDGCDKIRYLSGNRYTTAKRQTNSSYNDARGIGDKRDDLGIQEQRCADTRRTMDYYLGFCPTTLHGTPVIDEFLNAAISQLPPPPSYSEAVDDLPPEYPLLPPLAHSKDPIEGQLAPAKTTRKTRAKSSVALPVEPVLDISIDLETPFGIREHKGKKKKTKATQQAQKQSNDSDNGGDKQGQGSDKGANGGNAGNGEGGAGDGNNDGGAGGGGDDGGDGGDGGDGEDWGDWNAIGNKKKDKKKKKQQEEEEEARAKEEEERLVKEKEEEEQKKKAAEEAEAVTTNNDLSWADNAGNNDDDAWGGFTVTSKKKKKKAKGGADPAAAITTTAETTTNNNNSAFQDVSLDDSPPQLDLSFNPPETKKDTGSTGFGFGVWGKSWASGNKWGFGSFGGSDEGAKNNDDAAADDSNNPWSTSGAGKKDKKKTNGIDLGDLGADANDDADTVPTNGTTTEKNDMDWASFASVGKTKKKNKKNALLADDPPKEPELNVDPGTKDEIANGEGPKEPESSMADDIWSAIPSKKEKKKRGKQALDELLSAEPEPTPKPGPEPAPAADPPADPWAGLSKKELRKAKKAAQAKNQEPDPEPDPEPEPSPPAKEEVAEKVKEENAWTAVNLSNDIHEDGKVADAAVNENNDDASLGTSKKKKKDSFLSAADDLAEDLTPADSGENGWLSSWLQPGKKGKKNKKSQPVEDTPPPPPPEPEPEPEPEQGAEDEWSGWDVPRKDKKKKKAVDTALLEEDFPAIHDADESNHDPDSSMASPKDKKGKKDQLVEPEPEPEPQPEPTQEPAVVEQPAEPEQKPPALPDNPLYNNWVNLSSKDRKKREKTLKKKGLPIPDRNGVLPTEAAVESIPEATAEQTEHTSRLIPGRESEPEAEVVQEEPVEPAPEPPVELVTEENGEYNDDSWGIWNPFKEKKKTKRGKVVEELDIPLPPPAPTPPPAFYEPRHAPMDDVDPELAWDAFGNTANIKSTKKSSSKSKSSSKQKDFEEKKPDSVPEEPPAKAARGFWATFGAASTAKPKTTKSKTEEKPKASANDMENAQTDDILIDVGDDAAKEAEPPVPPAEEEPIRTKSKTSGKLSVGERIRPLEEATKEREKEKVPNKAKEIISEEPAPSKESKSTSKNSLKKEPSAETQPIPIEEDRPSRDALPGSFPDALDDILEPEPESPPKQEPEPPAPEPVKSSKKSKKSSKKSPSTAKVPEPMPEAEAPPEPTLEPVESLEDSEDASKEATTAPEEAPPSEELEPPTQPDEAKDENDAGASEGNPQDESPRADAPSTPPKPAMPEPEKSVKKERTRQRTPVHASWGLLGAAVPSKKTLKKEVKPKDAAAATKTRDSGPKDGKSSGSDKDSREARPSAPARGISFNNFIFGVQPPPKTKSPPKTEAPVTKPKPISRRPSVDEDEIDTPSKPPGKKPATSNKVPMLLGVNGANGTKSHSRRRTTGPVDPYVIDSEDDFAADRDGPETQAFREDARGSRDSRRRSRRKVGRCVPVPLVCCDLSVILMVRVPCQSKPKYYDDADIPRHVPRAYYSGADNYIDMPLRRPSIKRSNTVPKRPESGGLMGLFGSFRKATRPEVTETRGYYHDEDRRYMTDPEREEARDRHRRRRSRPDPEAEGYVTDGGPVGAYQTDAEDEEARRASRRARRASRHVTPESNREDEFRDAEERRRQRRRERALAQEEYEREERRRAERRARRVAREERRAREEEAREAAARAEAVREAERRERMRKRERERERERERRRIREEEQRELSRHASTKSRRRSVRVDRDRDRYERDYMPDDYYGRRHSHRPGDERARSQRRRSHVPDNTGGVPPMAAGRADKISSWVYSQADDPPEPPPVVGTVVDDPLSTTTPHTHSLSSDEEARRRIRRHARRRSKYPGMTDEEIEEVRSRQRAARRAERDGVKTSSGSGDYEREERGRSSRIFDLPPVANWFKKLTG</sequence>
<evidence type="ECO:0000313" key="3">
    <source>
        <dbReference type="Proteomes" id="UP000319663"/>
    </source>
</evidence>
<dbReference type="PANTHER" id="PTHR37538:SF4">
    <property type="entry name" value="PITSLRE SERINE_THREONINE-PROTEIN KINASE CDC2L1"/>
    <property type="match status" value="1"/>
</dbReference>